<name>A0A8H5T9A3_FUSCI</name>
<feature type="domain" description="Protein kinase" evidence="1">
    <location>
        <begin position="176"/>
        <end position="531"/>
    </location>
</feature>
<dbReference type="GO" id="GO:0004674">
    <property type="term" value="F:protein serine/threonine kinase activity"/>
    <property type="evidence" value="ECO:0007669"/>
    <property type="project" value="TreeGrafter"/>
</dbReference>
<evidence type="ECO:0000313" key="3">
    <source>
        <dbReference type="Proteomes" id="UP000572754"/>
    </source>
</evidence>
<accession>A0A8H5T9A3</accession>
<evidence type="ECO:0000259" key="1">
    <source>
        <dbReference type="PROSITE" id="PS50011"/>
    </source>
</evidence>
<dbReference type="PANTHER" id="PTHR24359:SF37">
    <property type="entry name" value="PROTEIN KINASE DOMAIN-CONTAINING PROTEIN"/>
    <property type="match status" value="1"/>
</dbReference>
<keyword evidence="2" id="KW-0418">Kinase</keyword>
<dbReference type="GO" id="GO:0005524">
    <property type="term" value="F:ATP binding"/>
    <property type="evidence" value="ECO:0007669"/>
    <property type="project" value="InterPro"/>
</dbReference>
<organism evidence="2 3">
    <name type="scientific">Fusarium circinatum</name>
    <name type="common">Pitch canker fungus</name>
    <name type="synonym">Gibberella circinata</name>
    <dbReference type="NCBI Taxonomy" id="48490"/>
    <lineage>
        <taxon>Eukaryota</taxon>
        <taxon>Fungi</taxon>
        <taxon>Dikarya</taxon>
        <taxon>Ascomycota</taxon>
        <taxon>Pezizomycotina</taxon>
        <taxon>Sordariomycetes</taxon>
        <taxon>Hypocreomycetidae</taxon>
        <taxon>Hypocreales</taxon>
        <taxon>Nectriaceae</taxon>
        <taxon>Fusarium</taxon>
        <taxon>Fusarium fujikuroi species complex</taxon>
    </lineage>
</organism>
<dbReference type="PANTHER" id="PTHR24359">
    <property type="entry name" value="SERINE/THREONINE-PROTEIN KINASE SBK1"/>
    <property type="match status" value="1"/>
</dbReference>
<evidence type="ECO:0000313" key="2">
    <source>
        <dbReference type="EMBL" id="KAF5665406.1"/>
    </source>
</evidence>
<dbReference type="InterPro" id="IPR011009">
    <property type="entry name" value="Kinase-like_dom_sf"/>
</dbReference>
<reference evidence="2 3" key="2">
    <citation type="submission" date="2020-05" db="EMBL/GenBank/DDBJ databases">
        <title>Identification and distribution of gene clusters putatively required for synthesis of sphingolipid metabolism inhibitors in phylogenetically diverse species of the filamentous fungus Fusarium.</title>
        <authorList>
            <person name="Kim H.-S."/>
            <person name="Busman M."/>
            <person name="Brown D.W."/>
            <person name="Divon H."/>
            <person name="Uhlig S."/>
            <person name="Proctor R.H."/>
        </authorList>
    </citation>
    <scope>NUCLEOTIDE SEQUENCE [LARGE SCALE GENOMIC DNA]</scope>
    <source>
        <strain evidence="2 3">NRRL 25331</strain>
    </source>
</reference>
<proteinExistence type="predicted"/>
<keyword evidence="3" id="KW-1185">Reference proteome</keyword>
<reference evidence="3" key="1">
    <citation type="journal article" date="2020" name="BMC Genomics">
        <title>Correction to: Identification and distribution of gene clusters required for synthesis of sphingolipid metabolism inhibitors in diverse species of the filamentous fungus Fusarium.</title>
        <authorList>
            <person name="Kim H.S."/>
            <person name="Lohmar J.M."/>
            <person name="Busman M."/>
            <person name="Brown D.W."/>
            <person name="Naumann T.A."/>
            <person name="Divon H.H."/>
            <person name="Lysoe E."/>
            <person name="Uhlig S."/>
            <person name="Proctor R.H."/>
        </authorList>
    </citation>
    <scope>NUCLEOTIDE SEQUENCE [LARGE SCALE GENOMIC DNA]</scope>
    <source>
        <strain evidence="3">NRRL 25331</strain>
    </source>
</reference>
<keyword evidence="2" id="KW-0808">Transferase</keyword>
<dbReference type="SUPFAM" id="SSF56112">
    <property type="entry name" value="Protein kinase-like (PK-like)"/>
    <property type="match status" value="1"/>
</dbReference>
<protein>
    <submittedName>
        <fullName evidence="2">Serine threonine kinase</fullName>
    </submittedName>
</protein>
<sequence length="543" mass="62333">MVRDLKVTGLPCDTLKDKLEYALLPNGINQQEQFLPAGSLQSICNETAVFTDLSRYFDDQQAKQYTKYVCDQGKPAKKIFSILALINRIELIRNFQDAGFFDQDLPLTKNTEELGLRSRCPQDQRSIPLATSPQNVKTIRDFNLKQWCVHVPYFETGVDGSYEDLVLESDVIMPWESAGQNIITGGYGYVQKVKIHKDRHSFTILPAKAKTRDIFKQELVAFRKVRPGPNLVELVSAFEISGKDQFMLLFPWAEGGSMDDMMNRPSKDVFRGQQQSSKDFVQWIISQCRGLVEALGEIHQVSIVPRMDEGASSSQARSFGIHLDIKPANILYFSQETANHPLGVLKIADFGLTKFHSQSSRTRKSRSSAYRCSQQYRSPEHDIGYIISRKVDIWALGCIFSELFTWMLLEHKARERFRKARMQDTLFSGDWDCIENGFENDVEDNFFQRHINIIGWNQGTEVTRKAEAETLESSSSTYSNKINQTQTPRLKPSVSQWIAKLEHEICHEMLRPEREDRADCKRILDYFNTFVEIQVSGNWGIDL</sequence>
<gene>
    <name evidence="2" type="ORF">FCIRC_10559</name>
</gene>
<dbReference type="SMART" id="SM00220">
    <property type="entry name" value="S_TKc"/>
    <property type="match status" value="1"/>
</dbReference>
<dbReference type="AlphaFoldDB" id="A0A8H5T9A3"/>
<dbReference type="Pfam" id="PF00069">
    <property type="entry name" value="Pkinase"/>
    <property type="match status" value="1"/>
</dbReference>
<dbReference type="InterPro" id="IPR000719">
    <property type="entry name" value="Prot_kinase_dom"/>
</dbReference>
<dbReference type="CDD" id="cd00180">
    <property type="entry name" value="PKc"/>
    <property type="match status" value="1"/>
</dbReference>
<dbReference type="PROSITE" id="PS50011">
    <property type="entry name" value="PROTEIN_KINASE_DOM"/>
    <property type="match status" value="1"/>
</dbReference>
<dbReference type="Gene3D" id="1.10.510.10">
    <property type="entry name" value="Transferase(Phosphotransferase) domain 1"/>
    <property type="match status" value="1"/>
</dbReference>
<comment type="caution">
    <text evidence="2">The sequence shown here is derived from an EMBL/GenBank/DDBJ whole genome shotgun (WGS) entry which is preliminary data.</text>
</comment>
<dbReference type="EMBL" id="JAAQPE010000393">
    <property type="protein sequence ID" value="KAF5665406.1"/>
    <property type="molecule type" value="Genomic_DNA"/>
</dbReference>
<dbReference type="Proteomes" id="UP000572754">
    <property type="component" value="Unassembled WGS sequence"/>
</dbReference>